<dbReference type="OrthoDB" id="6500957at2759"/>
<dbReference type="SUPFAM" id="SSF54695">
    <property type="entry name" value="POZ domain"/>
    <property type="match status" value="1"/>
</dbReference>
<evidence type="ECO:0000259" key="1">
    <source>
        <dbReference type="PROSITE" id="PS50097"/>
    </source>
</evidence>
<keyword evidence="3" id="KW-1185">Reference proteome</keyword>
<dbReference type="InterPro" id="IPR051481">
    <property type="entry name" value="BTB-POZ/Galectin-3-binding"/>
</dbReference>
<sequence length="435" mass="49796">MTYRRSFVWAIEEFSLLHSIAAEDFKMLASDEIKVYTLKPFSSMWPSMALILYLKRSYGLENVNADFVTGEGRDYAFSCEISILDANGKVIVSNVENGCMKKSLKFCSLISRSKLMANRNLLVPNDTLLLRCTFEIPFGNISSRIEYCTPNVSSGVPPTFNIDLLSFDLHFAAENNPVEFEEYLINKVDDNDSSNMATETNPIEFEEYLINKVDDNDSLNIAAENNPLEFEDDPVCDDPFDDYDSPNCSKKSKNITDYCRDSCTLRTALKHLYDNTTMSDISLKIGTKCYPVHRNILCSRSPVFEKILDNDIVQKTIEIEDMDENTLCRLLQYIYTDTVEDLDFTNALDLYKAADYYQLLDLRNKCSYFLGNNLHEANLSEIISLAKKCQVEELEKRVRGVQEFHRKIEAIKQSGPTIDLAEMMQLIVNNDFPSF</sequence>
<dbReference type="InterPro" id="IPR008974">
    <property type="entry name" value="TRAF-like"/>
</dbReference>
<gene>
    <name evidence="2" type="ORF">AVEN_259162_1</name>
</gene>
<comment type="caution">
    <text evidence="2">The sequence shown here is derived from an EMBL/GenBank/DDBJ whole genome shotgun (WGS) entry which is preliminary data.</text>
</comment>
<dbReference type="AlphaFoldDB" id="A0A4Y2RRF0"/>
<protein>
    <recommendedName>
        <fullName evidence="1">BTB domain-containing protein</fullName>
    </recommendedName>
</protein>
<dbReference type="Gene3D" id="2.60.210.10">
    <property type="entry name" value="Apoptosis, Tumor Necrosis Factor Receptor Associated Protein 2, Chain A"/>
    <property type="match status" value="1"/>
</dbReference>
<dbReference type="Gene3D" id="3.30.710.10">
    <property type="entry name" value="Potassium Channel Kv1.1, Chain A"/>
    <property type="match status" value="1"/>
</dbReference>
<dbReference type="Pfam" id="PF00651">
    <property type="entry name" value="BTB"/>
    <property type="match status" value="1"/>
</dbReference>
<dbReference type="PROSITE" id="PS50097">
    <property type="entry name" value="BTB"/>
    <property type="match status" value="1"/>
</dbReference>
<accession>A0A4Y2RRF0</accession>
<evidence type="ECO:0000313" key="3">
    <source>
        <dbReference type="Proteomes" id="UP000499080"/>
    </source>
</evidence>
<feature type="domain" description="BTB" evidence="1">
    <location>
        <begin position="279"/>
        <end position="343"/>
    </location>
</feature>
<dbReference type="InterPro" id="IPR011333">
    <property type="entry name" value="SKP1/BTB/POZ_sf"/>
</dbReference>
<dbReference type="CDD" id="cd18186">
    <property type="entry name" value="BTB_POZ_ZBTB_KLHL-like"/>
    <property type="match status" value="1"/>
</dbReference>
<organism evidence="2 3">
    <name type="scientific">Araneus ventricosus</name>
    <name type="common">Orbweaver spider</name>
    <name type="synonym">Epeira ventricosa</name>
    <dbReference type="NCBI Taxonomy" id="182803"/>
    <lineage>
        <taxon>Eukaryota</taxon>
        <taxon>Metazoa</taxon>
        <taxon>Ecdysozoa</taxon>
        <taxon>Arthropoda</taxon>
        <taxon>Chelicerata</taxon>
        <taxon>Arachnida</taxon>
        <taxon>Araneae</taxon>
        <taxon>Araneomorphae</taxon>
        <taxon>Entelegynae</taxon>
        <taxon>Araneoidea</taxon>
        <taxon>Araneidae</taxon>
        <taxon>Araneus</taxon>
    </lineage>
</organism>
<dbReference type="Proteomes" id="UP000499080">
    <property type="component" value="Unassembled WGS sequence"/>
</dbReference>
<proteinExistence type="predicted"/>
<dbReference type="InterPro" id="IPR000210">
    <property type="entry name" value="BTB/POZ_dom"/>
</dbReference>
<dbReference type="PANTHER" id="PTHR24410">
    <property type="entry name" value="HL07962P-RELATED"/>
    <property type="match status" value="1"/>
</dbReference>
<dbReference type="EMBL" id="BGPR01018163">
    <property type="protein sequence ID" value="GBN78394.1"/>
    <property type="molecule type" value="Genomic_DNA"/>
</dbReference>
<dbReference type="SUPFAM" id="SSF49599">
    <property type="entry name" value="TRAF domain-like"/>
    <property type="match status" value="1"/>
</dbReference>
<reference evidence="2 3" key="1">
    <citation type="journal article" date="2019" name="Sci. Rep.">
        <title>Orb-weaving spider Araneus ventricosus genome elucidates the spidroin gene catalogue.</title>
        <authorList>
            <person name="Kono N."/>
            <person name="Nakamura H."/>
            <person name="Ohtoshi R."/>
            <person name="Moran D.A.P."/>
            <person name="Shinohara A."/>
            <person name="Yoshida Y."/>
            <person name="Fujiwara M."/>
            <person name="Mori M."/>
            <person name="Tomita M."/>
            <person name="Arakawa K."/>
        </authorList>
    </citation>
    <scope>NUCLEOTIDE SEQUENCE [LARGE SCALE GENOMIC DNA]</scope>
</reference>
<evidence type="ECO:0000313" key="2">
    <source>
        <dbReference type="EMBL" id="GBN78394.1"/>
    </source>
</evidence>
<dbReference type="PANTHER" id="PTHR24410:SF23">
    <property type="entry name" value="BTB DOMAIN-CONTAINING PROTEIN-RELATED"/>
    <property type="match status" value="1"/>
</dbReference>
<dbReference type="SMART" id="SM00225">
    <property type="entry name" value="BTB"/>
    <property type="match status" value="1"/>
</dbReference>
<name>A0A4Y2RRF0_ARAVE</name>